<feature type="domain" description="TfuA-like core" evidence="1">
    <location>
        <begin position="53"/>
        <end position="171"/>
    </location>
</feature>
<dbReference type="KEGG" id="nga:Ngar_c02510"/>
<reference evidence="2 3" key="1">
    <citation type="journal article" date="2012" name="Environ. Microbiol.">
        <title>The genome of the ammonia-oxidizing Candidatus Nitrososphaera gargensis: insights into metabolic versatility and environmental adaptations.</title>
        <authorList>
            <person name="Spang A."/>
            <person name="Poehlein A."/>
            <person name="Offre P."/>
            <person name="Zumbragel S."/>
            <person name="Haider S."/>
            <person name="Rychlik N."/>
            <person name="Nowka B."/>
            <person name="Schmeisser C."/>
            <person name="Lebedeva E.V."/>
            <person name="Rattei T."/>
            <person name="Bohm C."/>
            <person name="Schmid M."/>
            <person name="Galushko A."/>
            <person name="Hatzenpichler R."/>
            <person name="Weinmaier T."/>
            <person name="Daniel R."/>
            <person name="Schleper C."/>
            <person name="Spieck E."/>
            <person name="Streit W."/>
            <person name="Wagner M."/>
        </authorList>
    </citation>
    <scope>NUCLEOTIDE SEQUENCE [LARGE SCALE GENOMIC DNA]</scope>
    <source>
        <strain evidence="3">Ga9.2</strain>
    </source>
</reference>
<gene>
    <name evidence="2" type="ordered locus">Ngar_c02510</name>
</gene>
<protein>
    <submittedName>
        <fullName evidence="2">Putative TfuA domain protein, core</fullName>
    </submittedName>
</protein>
<dbReference type="InParanoid" id="K0ILP5"/>
<dbReference type="RefSeq" id="WP_015017772.1">
    <property type="nucleotide sequence ID" value="NC_018719.1"/>
</dbReference>
<dbReference type="HOGENOM" id="CLU_090311_0_0_2"/>
<dbReference type="Proteomes" id="UP000008037">
    <property type="component" value="Chromosome"/>
</dbReference>
<dbReference type="InterPro" id="IPR012924">
    <property type="entry name" value="TfuA_core"/>
</dbReference>
<evidence type="ECO:0000313" key="2">
    <source>
        <dbReference type="EMBL" id="AFU57199.1"/>
    </source>
</evidence>
<name>K0ILP5_NITGG</name>
<sequence>MEKKPVIFLGPSLSHEKARKIFADADYRPPAKKGDFLRLAADPTGVKLVGFVDGVFLQDYPPTPIEVYQLARKEGVLLAGAASLGALRAVELEKFGMVGIGRIFQLYKTGKVNADDEVAVTFAPEGDYLLQSEAMIDIRYNLYLAHKKGVIGKKTKSALTHVAKRIYFPHRNYPNIIEEARGRYPALAGEVDSFGSYIASNRKSLKEMDAMMLVKFLKERYESLLL</sequence>
<dbReference type="BioCyc" id="CNIT1237085:G1324-251-MONOMER"/>
<evidence type="ECO:0000313" key="3">
    <source>
        <dbReference type="Proteomes" id="UP000008037"/>
    </source>
</evidence>
<dbReference type="AlphaFoldDB" id="K0ILP5"/>
<evidence type="ECO:0000259" key="1">
    <source>
        <dbReference type="Pfam" id="PF07812"/>
    </source>
</evidence>
<proteinExistence type="predicted"/>
<dbReference type="STRING" id="1237085.Ngar_c02510"/>
<dbReference type="OrthoDB" id="61834at2157"/>
<keyword evidence="3" id="KW-1185">Reference proteome</keyword>
<dbReference type="PATRIC" id="fig|1237085.11.peg.245"/>
<dbReference type="EMBL" id="CP002408">
    <property type="protein sequence ID" value="AFU57199.1"/>
    <property type="molecule type" value="Genomic_DNA"/>
</dbReference>
<accession>K0ILP5</accession>
<dbReference type="Pfam" id="PF07812">
    <property type="entry name" value="TfuA"/>
    <property type="match status" value="1"/>
</dbReference>
<dbReference type="GeneID" id="13796427"/>
<organism evidence="2 3">
    <name type="scientific">Nitrososphaera gargensis (strain Ga9.2)</name>
    <dbReference type="NCBI Taxonomy" id="1237085"/>
    <lineage>
        <taxon>Archaea</taxon>
        <taxon>Nitrososphaerota</taxon>
        <taxon>Nitrososphaeria</taxon>
        <taxon>Nitrososphaerales</taxon>
        <taxon>Nitrososphaeraceae</taxon>
        <taxon>Nitrososphaera</taxon>
    </lineage>
</organism>